<evidence type="ECO:0000313" key="3">
    <source>
        <dbReference type="EMBL" id="SVB17161.1"/>
    </source>
</evidence>
<protein>
    <recommendedName>
        <fullName evidence="2">Aminotransferase class V domain-containing protein</fullName>
    </recommendedName>
</protein>
<dbReference type="InterPro" id="IPR015424">
    <property type="entry name" value="PyrdxlP-dep_Trfase"/>
</dbReference>
<evidence type="ECO:0000259" key="2">
    <source>
        <dbReference type="Pfam" id="PF00266"/>
    </source>
</evidence>
<feature type="non-terminal residue" evidence="3">
    <location>
        <position position="142"/>
    </location>
</feature>
<dbReference type="SUPFAM" id="SSF53383">
    <property type="entry name" value="PLP-dependent transferases"/>
    <property type="match status" value="1"/>
</dbReference>
<proteinExistence type="predicted"/>
<accession>A0A382BUG3</accession>
<evidence type="ECO:0000256" key="1">
    <source>
        <dbReference type="ARBA" id="ARBA00022898"/>
    </source>
</evidence>
<dbReference type="Pfam" id="PF00266">
    <property type="entry name" value="Aminotran_5"/>
    <property type="match status" value="1"/>
</dbReference>
<dbReference type="EMBL" id="UINC01031317">
    <property type="protein sequence ID" value="SVB17161.1"/>
    <property type="molecule type" value="Genomic_DNA"/>
</dbReference>
<sequence length="142" mass="16088">MNPVDTQTKTAPLDVEQIRQDFPILRRKVHGKRLVYLDNAATSQKPQSVIDAISHYYSHSNANVHRGVHCLAEEATEAYETVRRKVCQFINGDDPNSIVFTRNTTESVNLVAHAWGRKFLGKGDEVVLTVTEHHSNLVPWQL</sequence>
<organism evidence="3">
    <name type="scientific">marine metagenome</name>
    <dbReference type="NCBI Taxonomy" id="408172"/>
    <lineage>
        <taxon>unclassified sequences</taxon>
        <taxon>metagenomes</taxon>
        <taxon>ecological metagenomes</taxon>
    </lineage>
</organism>
<dbReference type="PANTHER" id="PTHR43586">
    <property type="entry name" value="CYSTEINE DESULFURASE"/>
    <property type="match status" value="1"/>
</dbReference>
<gene>
    <name evidence="3" type="ORF">METZ01_LOCUS170015</name>
</gene>
<reference evidence="3" key="1">
    <citation type="submission" date="2018-05" db="EMBL/GenBank/DDBJ databases">
        <authorList>
            <person name="Lanie J.A."/>
            <person name="Ng W.-L."/>
            <person name="Kazmierczak K.M."/>
            <person name="Andrzejewski T.M."/>
            <person name="Davidsen T.M."/>
            <person name="Wayne K.J."/>
            <person name="Tettelin H."/>
            <person name="Glass J.I."/>
            <person name="Rusch D."/>
            <person name="Podicherti R."/>
            <person name="Tsui H.-C.T."/>
            <person name="Winkler M.E."/>
        </authorList>
    </citation>
    <scope>NUCLEOTIDE SEQUENCE</scope>
</reference>
<dbReference type="InterPro" id="IPR015422">
    <property type="entry name" value="PyrdxlP-dep_Trfase_small"/>
</dbReference>
<dbReference type="AlphaFoldDB" id="A0A382BUG3"/>
<dbReference type="InterPro" id="IPR015421">
    <property type="entry name" value="PyrdxlP-dep_Trfase_major"/>
</dbReference>
<dbReference type="Gene3D" id="3.90.1150.10">
    <property type="entry name" value="Aspartate Aminotransferase, domain 1"/>
    <property type="match status" value="1"/>
</dbReference>
<dbReference type="Gene3D" id="3.40.640.10">
    <property type="entry name" value="Type I PLP-dependent aspartate aminotransferase-like (Major domain)"/>
    <property type="match status" value="1"/>
</dbReference>
<keyword evidence="1" id="KW-0663">Pyridoxal phosphate</keyword>
<dbReference type="PANTHER" id="PTHR43586:SF8">
    <property type="entry name" value="CYSTEINE DESULFURASE 1, CHLOROPLASTIC"/>
    <property type="match status" value="1"/>
</dbReference>
<dbReference type="InterPro" id="IPR000192">
    <property type="entry name" value="Aminotrans_V_dom"/>
</dbReference>
<feature type="domain" description="Aminotransferase class V" evidence="2">
    <location>
        <begin position="35"/>
        <end position="141"/>
    </location>
</feature>
<name>A0A382BUG3_9ZZZZ</name>